<dbReference type="Proteomes" id="UP000023152">
    <property type="component" value="Unassembled WGS sequence"/>
</dbReference>
<feature type="chain" id="PRO_5004975615" evidence="1">
    <location>
        <begin position="19"/>
        <end position="548"/>
    </location>
</feature>
<feature type="signal peptide" evidence="1">
    <location>
        <begin position="1"/>
        <end position="18"/>
    </location>
</feature>
<protein>
    <submittedName>
        <fullName evidence="2">Uncharacterized protein</fullName>
    </submittedName>
</protein>
<name>X6MU64_RETFI</name>
<comment type="caution">
    <text evidence="2">The sequence shown here is derived from an EMBL/GenBank/DDBJ whole genome shotgun (WGS) entry which is preliminary data.</text>
</comment>
<dbReference type="EMBL" id="ASPP01017526">
    <property type="protein sequence ID" value="ETO16972.1"/>
    <property type="molecule type" value="Genomic_DNA"/>
</dbReference>
<evidence type="ECO:0000256" key="1">
    <source>
        <dbReference type="SAM" id="SignalP"/>
    </source>
</evidence>
<accession>X6MU64</accession>
<gene>
    <name evidence="2" type="ORF">RFI_20364</name>
</gene>
<proteinExistence type="predicted"/>
<keyword evidence="1" id="KW-0732">Signal</keyword>
<reference evidence="2 3" key="1">
    <citation type="journal article" date="2013" name="Curr. Biol.">
        <title>The Genome of the Foraminiferan Reticulomyxa filosa.</title>
        <authorList>
            <person name="Glockner G."/>
            <person name="Hulsmann N."/>
            <person name="Schleicher M."/>
            <person name="Noegel A.A."/>
            <person name="Eichinger L."/>
            <person name="Gallinger C."/>
            <person name="Pawlowski J."/>
            <person name="Sierra R."/>
            <person name="Euteneuer U."/>
            <person name="Pillet L."/>
            <person name="Moustafa A."/>
            <person name="Platzer M."/>
            <person name="Groth M."/>
            <person name="Szafranski K."/>
            <person name="Schliwa M."/>
        </authorList>
    </citation>
    <scope>NUCLEOTIDE SEQUENCE [LARGE SCALE GENOMIC DNA]</scope>
</reference>
<evidence type="ECO:0000313" key="3">
    <source>
        <dbReference type="Proteomes" id="UP000023152"/>
    </source>
</evidence>
<dbReference type="AlphaFoldDB" id="X6MU64"/>
<organism evidence="2 3">
    <name type="scientific">Reticulomyxa filosa</name>
    <dbReference type="NCBI Taxonomy" id="46433"/>
    <lineage>
        <taxon>Eukaryota</taxon>
        <taxon>Sar</taxon>
        <taxon>Rhizaria</taxon>
        <taxon>Retaria</taxon>
        <taxon>Foraminifera</taxon>
        <taxon>Monothalamids</taxon>
        <taxon>Reticulomyxidae</taxon>
        <taxon>Reticulomyxa</taxon>
    </lineage>
</organism>
<evidence type="ECO:0000313" key="2">
    <source>
        <dbReference type="EMBL" id="ETO16972.1"/>
    </source>
</evidence>
<sequence length="548" mass="62762">MTSSIIIHLFTLLHTCLTKDSLALRLWFQSVKTNINFLKVIDTTKSTSLKAHLFFLEPHQKTKKKKKNEIKNGKIKAMRPKLKDINKIADTIAIQAVTSQLPNLRERSSDSFKSLSVRWGIASSCTRKRKFRRGHSNRVTRGPLKRSHHSEFKFEKERLKKIALFISSFVVINTFKKKTNKQRCRVQDFYTDIDAFTYNEDLTSFRPTVDVNQLINRQSDSIDTRREDQLRSINYEHLDELNITALIEQSESLLSSSTSCTNDYNFGESLFDDPDLLNTLPQSTCCNIPQTPIANSNVTSLTGQKEDLPINSQEPTFWCVLTPQQGTVNSTLHELHVDESRSGTEILLVPSNCDNTNDTQATQLNLEIVTKISSFQGLESTIMLKKTVDVKEQERIAQMRTAQIDGNILASKLVSGGSAYEEVVKQKSISRKIKKTISVNSSQVLQAKSVFKQLEKENCRQNANISKIINPRSKTANCTIWMYKCPIIVNLKEIYAANKERQQREKIFYNKDIDYWCGFSAEREKQITRFNQVKEERQVVKVGSVLLE</sequence>
<keyword evidence="3" id="KW-1185">Reference proteome</keyword>